<dbReference type="Pfam" id="PF00005">
    <property type="entry name" value="ABC_tran"/>
    <property type="match status" value="1"/>
</dbReference>
<dbReference type="InterPro" id="IPR039421">
    <property type="entry name" value="Type_1_exporter"/>
</dbReference>
<organism evidence="2">
    <name type="scientific">Schizaphis graminum</name>
    <name type="common">Green bug aphid</name>
    <dbReference type="NCBI Taxonomy" id="13262"/>
    <lineage>
        <taxon>Eukaryota</taxon>
        <taxon>Metazoa</taxon>
        <taxon>Ecdysozoa</taxon>
        <taxon>Arthropoda</taxon>
        <taxon>Hexapoda</taxon>
        <taxon>Insecta</taxon>
        <taxon>Pterygota</taxon>
        <taxon>Neoptera</taxon>
        <taxon>Paraneoptera</taxon>
        <taxon>Hemiptera</taxon>
        <taxon>Sternorrhyncha</taxon>
        <taxon>Aphidomorpha</taxon>
        <taxon>Aphidoidea</taxon>
        <taxon>Aphididae</taxon>
        <taxon>Aphidini</taxon>
        <taxon>Schizaphis</taxon>
    </lineage>
</organism>
<dbReference type="GO" id="GO:0005524">
    <property type="term" value="F:ATP binding"/>
    <property type="evidence" value="ECO:0007669"/>
    <property type="project" value="InterPro"/>
</dbReference>
<dbReference type="GO" id="GO:0015421">
    <property type="term" value="F:ABC-type oligopeptide transporter activity"/>
    <property type="evidence" value="ECO:0007669"/>
    <property type="project" value="TreeGrafter"/>
</dbReference>
<dbReference type="InterPro" id="IPR003439">
    <property type="entry name" value="ABC_transporter-like_ATP-bd"/>
</dbReference>
<dbReference type="PANTHER" id="PTHR43394">
    <property type="entry name" value="ATP-DEPENDENT PERMEASE MDL1, MITOCHONDRIAL"/>
    <property type="match status" value="1"/>
</dbReference>
<dbReference type="GO" id="GO:0005743">
    <property type="term" value="C:mitochondrial inner membrane"/>
    <property type="evidence" value="ECO:0007669"/>
    <property type="project" value="TreeGrafter"/>
</dbReference>
<accession>A0A2S2PPW9</accession>
<name>A0A2S2PPW9_SCHGA</name>
<dbReference type="PANTHER" id="PTHR43394:SF27">
    <property type="entry name" value="ATP-DEPENDENT TRANSLOCASE ABCB1-LIKE"/>
    <property type="match status" value="1"/>
</dbReference>
<evidence type="ECO:0000259" key="1">
    <source>
        <dbReference type="Pfam" id="PF00005"/>
    </source>
</evidence>
<dbReference type="SUPFAM" id="SSF52540">
    <property type="entry name" value="P-loop containing nucleoside triphosphate hydrolases"/>
    <property type="match status" value="1"/>
</dbReference>
<dbReference type="GO" id="GO:0016887">
    <property type="term" value="F:ATP hydrolysis activity"/>
    <property type="evidence" value="ECO:0007669"/>
    <property type="project" value="InterPro"/>
</dbReference>
<sequence length="134" mass="14804">MNEIIDVAKQANIHNFITTLAEGYNTLVGDNGSQLSNGQKQQVAIARALIRNPKILLLDEVTTALDTDSEAMVQGVIEAARKDRTCIIIAHRLSSIQSADSIAVIHNGKIVEQGNHEELKAKKKYYYKLITCQE</sequence>
<feature type="domain" description="ABC transporter" evidence="1">
    <location>
        <begin position="8"/>
        <end position="62"/>
    </location>
</feature>
<proteinExistence type="predicted"/>
<protein>
    <submittedName>
        <fullName evidence="2">Multidrug resistance protein 3</fullName>
    </submittedName>
</protein>
<gene>
    <name evidence="2" type="primary">Abcb4</name>
    <name evidence="2" type="ORF">g.106913</name>
</gene>
<dbReference type="Gene3D" id="3.40.50.300">
    <property type="entry name" value="P-loop containing nucleotide triphosphate hydrolases"/>
    <property type="match status" value="1"/>
</dbReference>
<evidence type="ECO:0000313" key="2">
    <source>
        <dbReference type="EMBL" id="MBY31512.1"/>
    </source>
</evidence>
<dbReference type="InterPro" id="IPR027417">
    <property type="entry name" value="P-loop_NTPase"/>
</dbReference>
<dbReference type="AlphaFoldDB" id="A0A2S2PPW9"/>
<dbReference type="GO" id="GO:0090374">
    <property type="term" value="P:oligopeptide export from mitochondrion"/>
    <property type="evidence" value="ECO:0007669"/>
    <property type="project" value="TreeGrafter"/>
</dbReference>
<reference evidence="2" key="1">
    <citation type="submission" date="2018-04" db="EMBL/GenBank/DDBJ databases">
        <title>Transcriptome of Schizaphis graminum biotype I.</title>
        <authorList>
            <person name="Scully E.D."/>
            <person name="Geib S.M."/>
            <person name="Palmer N.A."/>
            <person name="Koch K."/>
            <person name="Bradshaw J."/>
            <person name="Heng-Moss T."/>
            <person name="Sarath G."/>
        </authorList>
    </citation>
    <scope>NUCLEOTIDE SEQUENCE</scope>
</reference>
<dbReference type="EMBL" id="GGMR01018893">
    <property type="protein sequence ID" value="MBY31512.1"/>
    <property type="molecule type" value="Transcribed_RNA"/>
</dbReference>